<name>A0A9P9IAP5_9PLEO</name>
<organism evidence="3 4">
    <name type="scientific">Dendryphion nanum</name>
    <dbReference type="NCBI Taxonomy" id="256645"/>
    <lineage>
        <taxon>Eukaryota</taxon>
        <taxon>Fungi</taxon>
        <taxon>Dikarya</taxon>
        <taxon>Ascomycota</taxon>
        <taxon>Pezizomycotina</taxon>
        <taxon>Dothideomycetes</taxon>
        <taxon>Pleosporomycetidae</taxon>
        <taxon>Pleosporales</taxon>
        <taxon>Torulaceae</taxon>
        <taxon>Dendryphion</taxon>
    </lineage>
</organism>
<protein>
    <recommendedName>
        <fullName evidence="5">Secreted protein</fullName>
    </recommendedName>
</protein>
<feature type="chain" id="PRO_5040223786" description="Secreted protein" evidence="2">
    <location>
        <begin position="29"/>
        <end position="89"/>
    </location>
</feature>
<feature type="compositionally biased region" description="Basic residues" evidence="1">
    <location>
        <begin position="69"/>
        <end position="79"/>
    </location>
</feature>
<sequence length="89" mass="10148">MKTPNFPYLTSRSAMMILFLTVFQLVHPTLYENQHVHIISLTRSLANTKCGGPEMTLCRIVRISPSSKTHNRRNSKIRRNNGPPPTNQS</sequence>
<feature type="region of interest" description="Disordered" evidence="1">
    <location>
        <begin position="62"/>
        <end position="89"/>
    </location>
</feature>
<gene>
    <name evidence="3" type="ORF">B0J11DRAFT_136027</name>
</gene>
<reference evidence="3" key="1">
    <citation type="journal article" date="2021" name="Nat. Commun.">
        <title>Genetic determinants of endophytism in the Arabidopsis root mycobiome.</title>
        <authorList>
            <person name="Mesny F."/>
            <person name="Miyauchi S."/>
            <person name="Thiergart T."/>
            <person name="Pickel B."/>
            <person name="Atanasova L."/>
            <person name="Karlsson M."/>
            <person name="Huettel B."/>
            <person name="Barry K.W."/>
            <person name="Haridas S."/>
            <person name="Chen C."/>
            <person name="Bauer D."/>
            <person name="Andreopoulos W."/>
            <person name="Pangilinan J."/>
            <person name="LaButti K."/>
            <person name="Riley R."/>
            <person name="Lipzen A."/>
            <person name="Clum A."/>
            <person name="Drula E."/>
            <person name="Henrissat B."/>
            <person name="Kohler A."/>
            <person name="Grigoriev I.V."/>
            <person name="Martin F.M."/>
            <person name="Hacquard S."/>
        </authorList>
    </citation>
    <scope>NUCLEOTIDE SEQUENCE</scope>
    <source>
        <strain evidence="3">MPI-CAGE-CH-0243</strain>
    </source>
</reference>
<evidence type="ECO:0000313" key="4">
    <source>
        <dbReference type="Proteomes" id="UP000700596"/>
    </source>
</evidence>
<feature type="signal peptide" evidence="2">
    <location>
        <begin position="1"/>
        <end position="28"/>
    </location>
</feature>
<keyword evidence="2" id="KW-0732">Signal</keyword>
<evidence type="ECO:0000256" key="2">
    <source>
        <dbReference type="SAM" id="SignalP"/>
    </source>
</evidence>
<accession>A0A9P9IAP5</accession>
<proteinExistence type="predicted"/>
<evidence type="ECO:0008006" key="5">
    <source>
        <dbReference type="Google" id="ProtNLM"/>
    </source>
</evidence>
<evidence type="ECO:0000313" key="3">
    <source>
        <dbReference type="EMBL" id="KAH7114423.1"/>
    </source>
</evidence>
<keyword evidence="4" id="KW-1185">Reference proteome</keyword>
<comment type="caution">
    <text evidence="3">The sequence shown here is derived from an EMBL/GenBank/DDBJ whole genome shotgun (WGS) entry which is preliminary data.</text>
</comment>
<dbReference type="AlphaFoldDB" id="A0A9P9IAP5"/>
<dbReference type="EMBL" id="JAGMWT010000017">
    <property type="protein sequence ID" value="KAH7114423.1"/>
    <property type="molecule type" value="Genomic_DNA"/>
</dbReference>
<evidence type="ECO:0000256" key="1">
    <source>
        <dbReference type="SAM" id="MobiDB-lite"/>
    </source>
</evidence>
<dbReference type="Proteomes" id="UP000700596">
    <property type="component" value="Unassembled WGS sequence"/>
</dbReference>